<dbReference type="RefSeq" id="WP_146651270.1">
    <property type="nucleotide sequence ID" value="NZ_CP012333.1"/>
</dbReference>
<accession>A0A0K1Q259</accession>
<dbReference type="Proteomes" id="UP000064967">
    <property type="component" value="Chromosome"/>
</dbReference>
<dbReference type="AlphaFoldDB" id="A0A0K1Q259"/>
<gene>
    <name evidence="1" type="ORF">AKJ09_06554</name>
</gene>
<dbReference type="PATRIC" id="fig|1391654.3.peg.6648"/>
<protein>
    <submittedName>
        <fullName evidence="1">Uncharacterized protein</fullName>
    </submittedName>
</protein>
<proteinExistence type="predicted"/>
<evidence type="ECO:0000313" key="2">
    <source>
        <dbReference type="Proteomes" id="UP000064967"/>
    </source>
</evidence>
<dbReference type="KEGG" id="llu:AKJ09_06554"/>
<dbReference type="EMBL" id="CP012333">
    <property type="protein sequence ID" value="AKU99890.1"/>
    <property type="molecule type" value="Genomic_DNA"/>
</dbReference>
<reference evidence="1 2" key="1">
    <citation type="submission" date="2015-08" db="EMBL/GenBank/DDBJ databases">
        <authorList>
            <person name="Babu N.S."/>
            <person name="Beckwith C.J."/>
            <person name="Beseler K.G."/>
            <person name="Brison A."/>
            <person name="Carone J.V."/>
            <person name="Caskin T.P."/>
            <person name="Diamond M."/>
            <person name="Durham M.E."/>
            <person name="Foxe J.M."/>
            <person name="Go M."/>
            <person name="Henderson B.A."/>
            <person name="Jones I.B."/>
            <person name="McGettigan J.A."/>
            <person name="Micheletti S.J."/>
            <person name="Nasrallah M.E."/>
            <person name="Ortiz D."/>
            <person name="Piller C.R."/>
            <person name="Privatt S.R."/>
            <person name="Schneider S.L."/>
            <person name="Sharp S."/>
            <person name="Smith T.C."/>
            <person name="Stanton J.D."/>
            <person name="Ullery H.E."/>
            <person name="Wilson R.J."/>
            <person name="Serrano M.G."/>
            <person name="Buck G."/>
            <person name="Lee V."/>
            <person name="Wang Y."/>
            <person name="Carvalho R."/>
            <person name="Voegtly L."/>
            <person name="Shi R."/>
            <person name="Duckworth R."/>
            <person name="Johnson A."/>
            <person name="Loviza R."/>
            <person name="Walstead R."/>
            <person name="Shah Z."/>
            <person name="Kiflezghi M."/>
            <person name="Wade K."/>
            <person name="Ball S.L."/>
            <person name="Bradley K.W."/>
            <person name="Asai D.J."/>
            <person name="Bowman C.A."/>
            <person name="Russell D.A."/>
            <person name="Pope W.H."/>
            <person name="Jacobs-Sera D."/>
            <person name="Hendrix R.W."/>
            <person name="Hatfull G.F."/>
        </authorList>
    </citation>
    <scope>NUCLEOTIDE SEQUENCE [LARGE SCALE GENOMIC DNA]</scope>
    <source>
        <strain evidence="1 2">DSM 27648</strain>
    </source>
</reference>
<keyword evidence="2" id="KW-1185">Reference proteome</keyword>
<sequence length="191" mass="20376">MTRFVEEAIARAGLLPVLTARRGGEMDVVRGAIASWRSADLLALGAVADLVRAEDEGTEVRIHEGNDDSVLWVDGAPSELDVLREVAVARISSAPGTKVGIDWGKWGLELAQVALGFGATDLRGPITRKSGLPILEDETKKVKGQGMVDLRSLMKRELADLVRYAGRLPVFIGEQGKRSDASSSTQEVAGA</sequence>
<dbReference type="STRING" id="1391654.AKJ09_06554"/>
<evidence type="ECO:0000313" key="1">
    <source>
        <dbReference type="EMBL" id="AKU99890.1"/>
    </source>
</evidence>
<organism evidence="1 2">
    <name type="scientific">Labilithrix luteola</name>
    <dbReference type="NCBI Taxonomy" id="1391654"/>
    <lineage>
        <taxon>Bacteria</taxon>
        <taxon>Pseudomonadati</taxon>
        <taxon>Myxococcota</taxon>
        <taxon>Polyangia</taxon>
        <taxon>Polyangiales</taxon>
        <taxon>Labilitrichaceae</taxon>
        <taxon>Labilithrix</taxon>
    </lineage>
</organism>
<dbReference type="OrthoDB" id="5502430at2"/>
<name>A0A0K1Q259_9BACT</name>